<dbReference type="GO" id="GO:0008519">
    <property type="term" value="F:ammonium channel activity"/>
    <property type="evidence" value="ECO:0007669"/>
    <property type="project" value="InterPro"/>
</dbReference>
<evidence type="ECO:0000256" key="3">
    <source>
        <dbReference type="ARBA" id="ARBA00022448"/>
    </source>
</evidence>
<dbReference type="Gene3D" id="1.10.3430.10">
    <property type="entry name" value="Ammonium transporter AmtB like domains"/>
    <property type="match status" value="1"/>
</dbReference>
<sequence>MADNTTNAYTVGAPDDPLAPQWLNKGDQAWQLTAASLVALQSLPGLVVIYAGLVKTKWAINSAFMCFYAFAAVLVVWVVWGYKMAFGDHMIPGLVGIPGPILSSHTELSQANLVTAAIKPNFNSATMVYFQFVFAAITVILLAGALLARMNFKAWMIFVPLWLTFSYTVGAFSLWGGGFLFQRGVIDYSGGYVIHVSSGTAGFVAAYWVGPRLRQDRDNFKPHNVLLALVGCGILWVGWNGFNGGDPYAASPDAGAAVLNTNIATAVSLLVWTILDITFFKKPSVVGAVQGMITGLVAITPAAGVVAGWGAIIIGLFSGSLPWVTMNILGKRLAFFEMVDDTLGVFHTHLVAGVTGGFLTGIFATAEGCAAFALLTPGGAIAGNGKQVGWQLAGALFIIGWNVVWTSLICLFIKYVCRVPLRMTEEELLAGDDAIHGEAAYCFADDAEVSTLHGRGLHDEEAGVLSTESAEANKSKEV</sequence>
<protein>
    <recommendedName>
        <fullName evidence="8">Ammonium transporter</fullName>
    </recommendedName>
</protein>
<feature type="transmembrane region" description="Helical" evidence="8">
    <location>
        <begin position="192"/>
        <end position="210"/>
    </location>
</feature>
<comment type="subcellular location">
    <subcellularLocation>
        <location evidence="8">Cell membrane</location>
        <topology evidence="8">Multi-pass membrane protein</topology>
    </subcellularLocation>
    <subcellularLocation>
        <location evidence="1">Membrane</location>
        <topology evidence="1">Multi-pass membrane protein</topology>
    </subcellularLocation>
</comment>
<feature type="transmembrane region" description="Helical" evidence="8">
    <location>
        <begin position="309"/>
        <end position="329"/>
    </location>
</feature>
<evidence type="ECO:0000256" key="1">
    <source>
        <dbReference type="ARBA" id="ARBA00004141"/>
    </source>
</evidence>
<gene>
    <name evidence="10" type="ORF">EJ06DRAFT_478018</name>
</gene>
<dbReference type="InterPro" id="IPR018047">
    <property type="entry name" value="Ammonium_transpt_CS"/>
</dbReference>
<keyword evidence="5 8" id="KW-1133">Transmembrane helix</keyword>
<proteinExistence type="inferred from homology"/>
<dbReference type="InterPro" id="IPR002229">
    <property type="entry name" value="RhesusRHD"/>
</dbReference>
<evidence type="ECO:0000313" key="11">
    <source>
        <dbReference type="Proteomes" id="UP000799640"/>
    </source>
</evidence>
<feature type="transmembrane region" description="Helical" evidence="8">
    <location>
        <begin position="155"/>
        <end position="180"/>
    </location>
</feature>
<feature type="transmembrane region" description="Helical" evidence="8">
    <location>
        <begin position="222"/>
        <end position="242"/>
    </location>
</feature>
<feature type="transmembrane region" description="Helical" evidence="8">
    <location>
        <begin position="29"/>
        <end position="51"/>
    </location>
</feature>
<comment type="similarity">
    <text evidence="2 8">Belongs to the ammonia transporter channel (TC 1.A.11.2) family.</text>
</comment>
<dbReference type="NCBIfam" id="TIGR00836">
    <property type="entry name" value="amt"/>
    <property type="match status" value="1"/>
</dbReference>
<feature type="transmembrane region" description="Helical" evidence="8">
    <location>
        <begin position="285"/>
        <end position="303"/>
    </location>
</feature>
<feature type="transmembrane region" description="Helical" evidence="8">
    <location>
        <begin position="58"/>
        <end position="80"/>
    </location>
</feature>
<dbReference type="PANTHER" id="PTHR43029">
    <property type="entry name" value="AMMONIUM TRANSPORTER MEP2"/>
    <property type="match status" value="1"/>
</dbReference>
<accession>A0A6G1HVL6</accession>
<keyword evidence="7 8" id="KW-0924">Ammonia transport</keyword>
<keyword evidence="4 8" id="KW-0812">Transmembrane</keyword>
<evidence type="ECO:0000313" key="10">
    <source>
        <dbReference type="EMBL" id="KAF2400098.1"/>
    </source>
</evidence>
<dbReference type="PROSITE" id="PS01219">
    <property type="entry name" value="AMMONIUM_TRANSP"/>
    <property type="match status" value="1"/>
</dbReference>
<keyword evidence="3 8" id="KW-0813">Transport</keyword>
<dbReference type="PANTHER" id="PTHR43029:SF10">
    <property type="entry name" value="AMMONIUM TRANSPORTER MEP2"/>
    <property type="match status" value="1"/>
</dbReference>
<evidence type="ECO:0000256" key="2">
    <source>
        <dbReference type="ARBA" id="ARBA00005887"/>
    </source>
</evidence>
<dbReference type="InterPro" id="IPR029020">
    <property type="entry name" value="Ammonium/urea_transptr"/>
</dbReference>
<dbReference type="GO" id="GO:0005886">
    <property type="term" value="C:plasma membrane"/>
    <property type="evidence" value="ECO:0007669"/>
    <property type="project" value="UniProtKB-SubCell"/>
</dbReference>
<evidence type="ECO:0000259" key="9">
    <source>
        <dbReference type="Pfam" id="PF00909"/>
    </source>
</evidence>
<dbReference type="InterPro" id="IPR024041">
    <property type="entry name" value="NH4_transpt_AmtB-like_dom"/>
</dbReference>
<dbReference type="SUPFAM" id="SSF111352">
    <property type="entry name" value="Ammonium transporter"/>
    <property type="match status" value="1"/>
</dbReference>
<dbReference type="Pfam" id="PF00909">
    <property type="entry name" value="Ammonium_transp"/>
    <property type="match status" value="1"/>
</dbReference>
<name>A0A6G1HVL6_9PEZI</name>
<dbReference type="Proteomes" id="UP000799640">
    <property type="component" value="Unassembled WGS sequence"/>
</dbReference>
<evidence type="ECO:0000256" key="7">
    <source>
        <dbReference type="ARBA" id="ARBA00023177"/>
    </source>
</evidence>
<feature type="transmembrane region" description="Helical" evidence="8">
    <location>
        <begin position="350"/>
        <end position="376"/>
    </location>
</feature>
<dbReference type="InterPro" id="IPR001905">
    <property type="entry name" value="Ammonium_transpt"/>
</dbReference>
<evidence type="ECO:0000256" key="6">
    <source>
        <dbReference type="ARBA" id="ARBA00023136"/>
    </source>
</evidence>
<keyword evidence="6 8" id="KW-0472">Membrane</keyword>
<organism evidence="10 11">
    <name type="scientific">Trichodelitschia bisporula</name>
    <dbReference type="NCBI Taxonomy" id="703511"/>
    <lineage>
        <taxon>Eukaryota</taxon>
        <taxon>Fungi</taxon>
        <taxon>Dikarya</taxon>
        <taxon>Ascomycota</taxon>
        <taxon>Pezizomycotina</taxon>
        <taxon>Dothideomycetes</taxon>
        <taxon>Dothideomycetes incertae sedis</taxon>
        <taxon>Phaeotrichales</taxon>
        <taxon>Phaeotrichaceae</taxon>
        <taxon>Trichodelitschia</taxon>
    </lineage>
</organism>
<reference evidence="10" key="1">
    <citation type="journal article" date="2020" name="Stud. Mycol.">
        <title>101 Dothideomycetes genomes: a test case for predicting lifestyles and emergence of pathogens.</title>
        <authorList>
            <person name="Haridas S."/>
            <person name="Albert R."/>
            <person name="Binder M."/>
            <person name="Bloem J."/>
            <person name="Labutti K."/>
            <person name="Salamov A."/>
            <person name="Andreopoulos B."/>
            <person name="Baker S."/>
            <person name="Barry K."/>
            <person name="Bills G."/>
            <person name="Bluhm B."/>
            <person name="Cannon C."/>
            <person name="Castanera R."/>
            <person name="Culley D."/>
            <person name="Daum C."/>
            <person name="Ezra D."/>
            <person name="Gonzalez J."/>
            <person name="Henrissat B."/>
            <person name="Kuo A."/>
            <person name="Liang C."/>
            <person name="Lipzen A."/>
            <person name="Lutzoni F."/>
            <person name="Magnuson J."/>
            <person name="Mondo S."/>
            <person name="Nolan M."/>
            <person name="Ohm R."/>
            <person name="Pangilinan J."/>
            <person name="Park H.-J."/>
            <person name="Ramirez L."/>
            <person name="Alfaro M."/>
            <person name="Sun H."/>
            <person name="Tritt A."/>
            <person name="Yoshinaga Y."/>
            <person name="Zwiers L.-H."/>
            <person name="Turgeon B."/>
            <person name="Goodwin S."/>
            <person name="Spatafora J."/>
            <person name="Crous P."/>
            <person name="Grigoriev I."/>
        </authorList>
    </citation>
    <scope>NUCLEOTIDE SEQUENCE</scope>
    <source>
        <strain evidence="10">CBS 262.69</strain>
    </source>
</reference>
<dbReference type="EMBL" id="ML996696">
    <property type="protein sequence ID" value="KAF2400098.1"/>
    <property type="molecule type" value="Genomic_DNA"/>
</dbReference>
<dbReference type="PRINTS" id="PR00342">
    <property type="entry name" value="RHESUSRHD"/>
</dbReference>
<feature type="transmembrane region" description="Helical" evidence="8">
    <location>
        <begin position="128"/>
        <end position="148"/>
    </location>
</feature>
<feature type="domain" description="Ammonium transporter AmtB-like" evidence="9">
    <location>
        <begin position="29"/>
        <end position="441"/>
    </location>
</feature>
<evidence type="ECO:0000256" key="4">
    <source>
        <dbReference type="ARBA" id="ARBA00022692"/>
    </source>
</evidence>
<dbReference type="OrthoDB" id="534912at2759"/>
<evidence type="ECO:0000256" key="5">
    <source>
        <dbReference type="ARBA" id="ARBA00022989"/>
    </source>
</evidence>
<feature type="transmembrane region" description="Helical" evidence="8">
    <location>
        <begin position="388"/>
        <end position="413"/>
    </location>
</feature>
<feature type="transmembrane region" description="Helical" evidence="8">
    <location>
        <begin position="254"/>
        <end position="273"/>
    </location>
</feature>
<dbReference type="AlphaFoldDB" id="A0A6G1HVL6"/>
<keyword evidence="11" id="KW-1185">Reference proteome</keyword>
<evidence type="ECO:0000256" key="8">
    <source>
        <dbReference type="RuleBase" id="RU362002"/>
    </source>
</evidence>